<comment type="similarity">
    <text evidence="1">Belongs to the TEL2 family.</text>
</comment>
<dbReference type="Pfam" id="PF10193">
    <property type="entry name" value="Telomere_reg-2"/>
    <property type="match status" value="1"/>
</dbReference>
<accession>A0ABR4BM40</accession>
<feature type="compositionally biased region" description="Acidic residues" evidence="2">
    <location>
        <begin position="565"/>
        <end position="579"/>
    </location>
</feature>
<protein>
    <recommendedName>
        <fullName evidence="3">Telomere length regulation protein conserved domain-containing protein</fullName>
    </recommendedName>
</protein>
<dbReference type="Gene3D" id="1.25.40.720">
    <property type="entry name" value="Telomere length regulation protein 2, C-terminal domain"/>
    <property type="match status" value="2"/>
</dbReference>
<evidence type="ECO:0000313" key="4">
    <source>
        <dbReference type="EMBL" id="KAL2058867.1"/>
    </source>
</evidence>
<gene>
    <name evidence="4" type="ORF">ABVK25_000159</name>
</gene>
<dbReference type="InterPro" id="IPR038528">
    <property type="entry name" value="TEL2_C_sf"/>
</dbReference>
<dbReference type="InterPro" id="IPR051970">
    <property type="entry name" value="TEL2_Regulation"/>
</dbReference>
<dbReference type="InterPro" id="IPR019337">
    <property type="entry name" value="Telomere_length_regulation_dom"/>
</dbReference>
<feature type="compositionally biased region" description="Polar residues" evidence="2">
    <location>
        <begin position="7"/>
        <end position="18"/>
    </location>
</feature>
<evidence type="ECO:0000313" key="5">
    <source>
        <dbReference type="Proteomes" id="UP001590951"/>
    </source>
</evidence>
<reference evidence="4 5" key="1">
    <citation type="submission" date="2024-09" db="EMBL/GenBank/DDBJ databases">
        <title>Rethinking Asexuality: The Enigmatic Case of Functional Sexual Genes in Lepraria (Stereocaulaceae).</title>
        <authorList>
            <person name="Doellman M."/>
            <person name="Sun Y."/>
            <person name="Barcenas-Pena A."/>
            <person name="Lumbsch H.T."/>
            <person name="Grewe F."/>
        </authorList>
    </citation>
    <scope>NUCLEOTIDE SEQUENCE [LARGE SCALE GENOMIC DNA]</scope>
    <source>
        <strain evidence="4 5">Grewe 0041</strain>
    </source>
</reference>
<feature type="domain" description="Telomere length regulation protein conserved" evidence="3">
    <location>
        <begin position="606"/>
        <end position="717"/>
    </location>
</feature>
<dbReference type="EMBL" id="JBHFEH010000001">
    <property type="protein sequence ID" value="KAL2058867.1"/>
    <property type="molecule type" value="Genomic_DNA"/>
</dbReference>
<organism evidence="4 5">
    <name type="scientific">Lepraria finkii</name>
    <dbReference type="NCBI Taxonomy" id="1340010"/>
    <lineage>
        <taxon>Eukaryota</taxon>
        <taxon>Fungi</taxon>
        <taxon>Dikarya</taxon>
        <taxon>Ascomycota</taxon>
        <taxon>Pezizomycotina</taxon>
        <taxon>Lecanoromycetes</taxon>
        <taxon>OSLEUM clade</taxon>
        <taxon>Lecanoromycetidae</taxon>
        <taxon>Lecanorales</taxon>
        <taxon>Lecanorineae</taxon>
        <taxon>Stereocaulaceae</taxon>
        <taxon>Lepraria</taxon>
    </lineage>
</organism>
<keyword evidence="5" id="KW-1185">Reference proteome</keyword>
<name>A0ABR4BM40_9LECA</name>
<evidence type="ECO:0000259" key="3">
    <source>
        <dbReference type="Pfam" id="PF10193"/>
    </source>
</evidence>
<dbReference type="Proteomes" id="UP001590951">
    <property type="component" value="Unassembled WGS sequence"/>
</dbReference>
<sequence>MEGLLTPIQTRNKSGLDQQENHLVPLRTDRSHGEKQTYSLNSPEDALEILKSKPGHQELNNVLRWLNAIANAREGFNIKTPGPIAAQIVYVLVNDIVPDYWANLSEERTGQSKEKLLLIRCLSSVTGIGAIVSRLRLLLGLLKVPQGQGEISGISRSAPVETMIAVLQAVFDSDGFVASVWNDINSCISQLSQKSLQWKEFVSLVASGKVLSTASEASFALGALSQSVAASSWVGNGIEYATWLGRNVQHMISLLPENDVESDKALSQLLKRALSLGYTDQIVQAAFSDLMNGVDRSLEKIGHLMSNFSAHEQKILMHSIIRALSKRHLSRTDSTGSNGNSGDRGRGGVAALLAALIKTTHLRQDLLVDWLTGTSADAVGYYHNTHRAVIAALSLHTDQMMRALKISLELFGDKLCIKHAPMLHQEVNAQILLMLAGYAYRADKKSLMILARSSVYLNAISNRIAASSQRARFLGMAVGTAMSKLVNSEDKRMIFSAEELNSSNGQWYASLATVNDTIGSISDLKPAQIPLTKSSGKKAALTMRNTKPPKPTKASNTNSKIISIEEIEDSSEPEEEDLPMYEKPESDLSDDDEDPTLVQRNRPTAPVYIRDLLASLRDTENFDRHKLALTTASSLIRRKAAFGTEVSDNIEELATLLVGLSDRWEMENFQQMRLQGMIAVLTAEPLKMGQWFCMTFYNGDYSMGQRASVLTTLGLGARELAGFGKEDAALTGADASENAFPSKRLPDKLHNLYALEAAPMNALSQQLERAMIQPMAVEAVDKFSGPNALKVRTFSSRMAVEKKRQKPIPNALAKVVAEGFFFPLTGRWRIHLQANGENSTNTTPFLLTHLLKTLSLILHTSGSSTLSLPQMTSEFWDLLLSLRPRATDPSVLEALLFAFLTLLDINENDQRRLAEEYAKELLETQEWVGSVFERIGGGSEEGDRIRMLAASVLMRTREVVEKYQRMLMGDMVDFM</sequence>
<dbReference type="PANTHER" id="PTHR15830">
    <property type="entry name" value="TELOMERE LENGTH REGULATION PROTEIN TEL2 FAMILY MEMBER"/>
    <property type="match status" value="1"/>
</dbReference>
<dbReference type="PANTHER" id="PTHR15830:SF10">
    <property type="entry name" value="TELOMERE LENGTH REGULATION PROTEIN TEL2 HOMOLOG"/>
    <property type="match status" value="1"/>
</dbReference>
<proteinExistence type="inferred from homology"/>
<feature type="region of interest" description="Disordered" evidence="2">
    <location>
        <begin position="1"/>
        <end position="38"/>
    </location>
</feature>
<evidence type="ECO:0000256" key="2">
    <source>
        <dbReference type="SAM" id="MobiDB-lite"/>
    </source>
</evidence>
<feature type="region of interest" description="Disordered" evidence="2">
    <location>
        <begin position="533"/>
        <end position="601"/>
    </location>
</feature>
<evidence type="ECO:0000256" key="1">
    <source>
        <dbReference type="ARBA" id="ARBA00006133"/>
    </source>
</evidence>
<comment type="caution">
    <text evidence="4">The sequence shown here is derived from an EMBL/GenBank/DDBJ whole genome shotgun (WGS) entry which is preliminary data.</text>
</comment>